<dbReference type="AlphaFoldDB" id="A0A176VYM6"/>
<name>A0A176VYM6_MARPO</name>
<feature type="region of interest" description="Disordered" evidence="1">
    <location>
        <begin position="137"/>
        <end position="158"/>
    </location>
</feature>
<protein>
    <submittedName>
        <fullName evidence="2">Uncharacterized protein</fullName>
    </submittedName>
</protein>
<dbReference type="Proteomes" id="UP000077202">
    <property type="component" value="Unassembled WGS sequence"/>
</dbReference>
<dbReference type="EMBL" id="LVLJ01002279">
    <property type="protein sequence ID" value="OAE25909.1"/>
    <property type="molecule type" value="Genomic_DNA"/>
</dbReference>
<reference evidence="2" key="1">
    <citation type="submission" date="2016-03" db="EMBL/GenBank/DDBJ databases">
        <title>Mechanisms controlling the formation of the plant cell surface in tip-growing cells are functionally conserved among land plants.</title>
        <authorList>
            <person name="Honkanen S."/>
            <person name="Jones V.A."/>
            <person name="Morieri G."/>
            <person name="Champion C."/>
            <person name="Hetherington A.J."/>
            <person name="Kelly S."/>
            <person name="Saint-Marcoux D."/>
            <person name="Proust H."/>
            <person name="Prescott H."/>
            <person name="Dolan L."/>
        </authorList>
    </citation>
    <scope>NUCLEOTIDE SEQUENCE [LARGE SCALE GENOMIC DNA]</scope>
    <source>
        <tissue evidence="2">Whole gametophyte</tissue>
    </source>
</reference>
<sequence>MSYRIQFVMAASSSATIVSDQEVHNSTLLPPEQRIGYKDLERKTVRADENSLDERGSMAALSRGAALRGTYKLEAADSFFHRAQFVVSDVEKPSEVRESFLSSISAQEFVTFTRHSRCRAVEVLDANAVIPASAAADAANSRVPDSGNKAADASGLWM</sequence>
<proteinExistence type="predicted"/>
<evidence type="ECO:0000313" key="3">
    <source>
        <dbReference type="Proteomes" id="UP000077202"/>
    </source>
</evidence>
<gene>
    <name evidence="2" type="ORF">AXG93_2820s1070</name>
</gene>
<comment type="caution">
    <text evidence="2">The sequence shown here is derived from an EMBL/GenBank/DDBJ whole genome shotgun (WGS) entry which is preliminary data.</text>
</comment>
<evidence type="ECO:0000313" key="2">
    <source>
        <dbReference type="EMBL" id="OAE25909.1"/>
    </source>
</evidence>
<accession>A0A176VYM6</accession>
<keyword evidence="3" id="KW-1185">Reference proteome</keyword>
<evidence type="ECO:0000256" key="1">
    <source>
        <dbReference type="SAM" id="MobiDB-lite"/>
    </source>
</evidence>
<organism evidence="2 3">
    <name type="scientific">Marchantia polymorpha subsp. ruderalis</name>
    <dbReference type="NCBI Taxonomy" id="1480154"/>
    <lineage>
        <taxon>Eukaryota</taxon>
        <taxon>Viridiplantae</taxon>
        <taxon>Streptophyta</taxon>
        <taxon>Embryophyta</taxon>
        <taxon>Marchantiophyta</taxon>
        <taxon>Marchantiopsida</taxon>
        <taxon>Marchantiidae</taxon>
        <taxon>Marchantiales</taxon>
        <taxon>Marchantiaceae</taxon>
        <taxon>Marchantia</taxon>
    </lineage>
</organism>